<evidence type="ECO:0000313" key="2">
    <source>
        <dbReference type="Proteomes" id="UP000050794"/>
    </source>
</evidence>
<accession>A0A183UXS5</accession>
<keyword evidence="2" id="KW-1185">Reference proteome</keyword>
<sequence length="118" mass="13478">MLKHVAFRKEFLFGLCRIEYGTIVAWIFVAIEEWRRQDEGERFVGDPHIETGLQELLANHIYALFPLGACMTSAATAAKTVANQCLREGEEINGLMSNAYWKHVWPSSEVLGMQSQFR</sequence>
<evidence type="ECO:0000313" key="3">
    <source>
        <dbReference type="WBParaSite" id="TCNE_0001329501-mRNA-1"/>
    </source>
</evidence>
<reference evidence="1 2" key="2">
    <citation type="submission" date="2018-11" db="EMBL/GenBank/DDBJ databases">
        <authorList>
            <consortium name="Pathogen Informatics"/>
        </authorList>
    </citation>
    <scope>NUCLEOTIDE SEQUENCE [LARGE SCALE GENOMIC DNA]</scope>
</reference>
<gene>
    <name evidence="1" type="ORF">TCNE_LOCUS13295</name>
</gene>
<organism evidence="2 3">
    <name type="scientific">Toxocara canis</name>
    <name type="common">Canine roundworm</name>
    <dbReference type="NCBI Taxonomy" id="6265"/>
    <lineage>
        <taxon>Eukaryota</taxon>
        <taxon>Metazoa</taxon>
        <taxon>Ecdysozoa</taxon>
        <taxon>Nematoda</taxon>
        <taxon>Chromadorea</taxon>
        <taxon>Rhabditida</taxon>
        <taxon>Spirurina</taxon>
        <taxon>Ascaridomorpha</taxon>
        <taxon>Ascaridoidea</taxon>
        <taxon>Toxocaridae</taxon>
        <taxon>Toxocara</taxon>
    </lineage>
</organism>
<proteinExistence type="predicted"/>
<dbReference type="WBParaSite" id="TCNE_0001329501-mRNA-1">
    <property type="protein sequence ID" value="TCNE_0001329501-mRNA-1"/>
    <property type="gene ID" value="TCNE_0001329501"/>
</dbReference>
<reference evidence="3" key="1">
    <citation type="submission" date="2016-06" db="UniProtKB">
        <authorList>
            <consortium name="WormBaseParasite"/>
        </authorList>
    </citation>
    <scope>IDENTIFICATION</scope>
</reference>
<dbReference type="EMBL" id="UYWY01021660">
    <property type="protein sequence ID" value="VDM44616.1"/>
    <property type="molecule type" value="Genomic_DNA"/>
</dbReference>
<dbReference type="AlphaFoldDB" id="A0A183UXS5"/>
<name>A0A183UXS5_TOXCA</name>
<protein>
    <submittedName>
        <fullName evidence="3">Cytochrome P450</fullName>
    </submittedName>
</protein>
<evidence type="ECO:0000313" key="1">
    <source>
        <dbReference type="EMBL" id="VDM44616.1"/>
    </source>
</evidence>
<dbReference type="Proteomes" id="UP000050794">
    <property type="component" value="Unassembled WGS sequence"/>
</dbReference>